<reference evidence="1 2" key="1">
    <citation type="journal article" date="2021" name="Syst. Appl. Microbiol.">
        <title>Persephonella atlantica sp. nov.: How to adapt to physico-chemical gradients in high temperature hydrothermal habitats.</title>
        <authorList>
            <person name="Francois D.X."/>
            <person name="Godfroy A."/>
            <person name="Mathien C."/>
            <person name="Aube J."/>
            <person name="Cathalot C."/>
            <person name="Lesongeur F."/>
            <person name="L'Haridon S."/>
            <person name="Philippon X."/>
            <person name="Roussel E.G."/>
        </authorList>
    </citation>
    <scope>NUCLEOTIDE SEQUENCE [LARGE SCALE GENOMIC DNA]</scope>
    <source>
        <strain evidence="1 2">MO1340</strain>
    </source>
</reference>
<protein>
    <submittedName>
        <fullName evidence="1">DsrE family protein</fullName>
    </submittedName>
</protein>
<dbReference type="PANTHER" id="PTHR37691">
    <property type="entry name" value="BLR3518 PROTEIN"/>
    <property type="match status" value="1"/>
</dbReference>
<accession>A0ABS1GJG4</accession>
<proteinExistence type="predicted"/>
<name>A0ABS1GJG4_9AQUI</name>
<dbReference type="SUPFAM" id="SSF75169">
    <property type="entry name" value="DsrEFH-like"/>
    <property type="match status" value="1"/>
</dbReference>
<dbReference type="RefSeq" id="WP_200674296.1">
    <property type="nucleotide sequence ID" value="NZ_JAACYA010000002.1"/>
</dbReference>
<dbReference type="Gene3D" id="3.40.1260.10">
    <property type="entry name" value="DsrEFH-like"/>
    <property type="match status" value="1"/>
</dbReference>
<evidence type="ECO:0000313" key="1">
    <source>
        <dbReference type="EMBL" id="MBK3332892.1"/>
    </source>
</evidence>
<evidence type="ECO:0000313" key="2">
    <source>
        <dbReference type="Proteomes" id="UP000772812"/>
    </source>
</evidence>
<dbReference type="Pfam" id="PF02635">
    <property type="entry name" value="DsrE"/>
    <property type="match status" value="1"/>
</dbReference>
<dbReference type="InterPro" id="IPR003787">
    <property type="entry name" value="Sulphur_relay_DsrE/F-like"/>
</dbReference>
<keyword evidence="2" id="KW-1185">Reference proteome</keyword>
<dbReference type="PANTHER" id="PTHR37691:SF1">
    <property type="entry name" value="BLR3518 PROTEIN"/>
    <property type="match status" value="1"/>
</dbReference>
<organism evidence="1 2">
    <name type="scientific">Persephonella atlantica</name>
    <dbReference type="NCBI Taxonomy" id="2699429"/>
    <lineage>
        <taxon>Bacteria</taxon>
        <taxon>Pseudomonadati</taxon>
        <taxon>Aquificota</taxon>
        <taxon>Aquificia</taxon>
        <taxon>Aquificales</taxon>
        <taxon>Hydrogenothermaceae</taxon>
        <taxon>Persephonella</taxon>
    </lineage>
</organism>
<dbReference type="EMBL" id="JAACYA010000002">
    <property type="protein sequence ID" value="MBK3332892.1"/>
    <property type="molecule type" value="Genomic_DNA"/>
</dbReference>
<gene>
    <name evidence="1" type="ORF">GWK41_07405</name>
</gene>
<dbReference type="Proteomes" id="UP000772812">
    <property type="component" value="Unassembled WGS sequence"/>
</dbReference>
<comment type="caution">
    <text evidence="1">The sequence shown here is derived from an EMBL/GenBank/DDBJ whole genome shotgun (WGS) entry which is preliminary data.</text>
</comment>
<dbReference type="InterPro" id="IPR027396">
    <property type="entry name" value="DsrEFH-like"/>
</dbReference>
<sequence>MGRVFGFLVFFLLYFSAFSQDVHRVVVDFRSGDIREFEGFLLKGLSSNIQHYRDRLEELKVVVVIHGNGYRFFIKNLQKSPYSDEELMKRQKEFKERLENLVKFYGVRFEICSLGLKARGISEDNIYDFVKPVYSALESLVNWQNRGYAYILLQ</sequence>